<dbReference type="EMBL" id="WSRQ01000023">
    <property type="protein sequence ID" value="MVX64894.1"/>
    <property type="molecule type" value="Genomic_DNA"/>
</dbReference>
<gene>
    <name evidence="1" type="ORF">GKZ28_14445</name>
</gene>
<reference evidence="1" key="1">
    <citation type="submission" date="2019-12" db="EMBL/GenBank/DDBJ databases">
        <title>Microbes associate with the intestines of laboratory mice.</title>
        <authorList>
            <person name="Navarre W."/>
            <person name="Wong E."/>
        </authorList>
    </citation>
    <scope>NUCLEOTIDE SEQUENCE</scope>
    <source>
        <strain evidence="1">NM79_F5</strain>
    </source>
</reference>
<protein>
    <submittedName>
        <fullName evidence="1">Uncharacterized protein</fullName>
    </submittedName>
</protein>
<name>A0A964RNK6_9CLOT</name>
<organism evidence="1 2">
    <name type="scientific">Clostridium chromiireducens</name>
    <dbReference type="NCBI Taxonomy" id="225345"/>
    <lineage>
        <taxon>Bacteria</taxon>
        <taxon>Bacillati</taxon>
        <taxon>Bacillota</taxon>
        <taxon>Clostridia</taxon>
        <taxon>Eubacteriales</taxon>
        <taxon>Clostridiaceae</taxon>
        <taxon>Clostridium</taxon>
    </lineage>
</organism>
<sequence>MRRWNEDNTGSFLWEMTNGKVTDFYGIGDIQEMSKSIAIFINAMAEDANIDVKEIMDNINDELGKKEN</sequence>
<evidence type="ECO:0000313" key="1">
    <source>
        <dbReference type="EMBL" id="MVX64894.1"/>
    </source>
</evidence>
<dbReference type="Proteomes" id="UP000656077">
    <property type="component" value="Unassembled WGS sequence"/>
</dbReference>
<evidence type="ECO:0000313" key="2">
    <source>
        <dbReference type="Proteomes" id="UP000656077"/>
    </source>
</evidence>
<dbReference type="RefSeq" id="WP_160359725.1">
    <property type="nucleotide sequence ID" value="NZ_WSRQ01000023.1"/>
</dbReference>
<dbReference type="AlphaFoldDB" id="A0A964RNK6"/>
<accession>A0A964RNK6</accession>
<comment type="caution">
    <text evidence="1">The sequence shown here is derived from an EMBL/GenBank/DDBJ whole genome shotgun (WGS) entry which is preliminary data.</text>
</comment>
<proteinExistence type="predicted"/>